<dbReference type="EMBL" id="QEGO01000005">
    <property type="protein sequence ID" value="RKV31603.1"/>
    <property type="molecule type" value="Genomic_DNA"/>
</dbReference>
<dbReference type="Proteomes" id="UP000267086">
    <property type="component" value="Unassembled WGS sequence"/>
</dbReference>
<gene>
    <name evidence="1" type="ORF">DD751_03075</name>
</gene>
<proteinExistence type="predicted"/>
<evidence type="ECO:0000313" key="1">
    <source>
        <dbReference type="EMBL" id="RKV31603.1"/>
    </source>
</evidence>
<name>A0A496H7S5_HELPX</name>
<organism evidence="1 2">
    <name type="scientific">Helicobacter pylori</name>
    <name type="common">Campylobacter pylori</name>
    <dbReference type="NCBI Taxonomy" id="210"/>
    <lineage>
        <taxon>Bacteria</taxon>
        <taxon>Pseudomonadati</taxon>
        <taxon>Campylobacterota</taxon>
        <taxon>Epsilonproteobacteria</taxon>
        <taxon>Campylobacterales</taxon>
        <taxon>Helicobacteraceae</taxon>
        <taxon>Helicobacter</taxon>
    </lineage>
</organism>
<accession>A0A496H7S5</accession>
<comment type="caution">
    <text evidence="1">The sequence shown here is derived from an EMBL/GenBank/DDBJ whole genome shotgun (WGS) entry which is preliminary data.</text>
</comment>
<protein>
    <submittedName>
        <fullName evidence="1">Uncharacterized protein</fullName>
    </submittedName>
</protein>
<reference evidence="1 2" key="1">
    <citation type="submission" date="2018-04" db="EMBL/GenBank/DDBJ databases">
        <title>Complete genome sequences of Helicobacter pylori.</title>
        <authorList>
            <person name="Palau M."/>
            <person name="Minana-Galbis D."/>
        </authorList>
    </citation>
    <scope>NUCLEOTIDE SEQUENCE [LARGE SCALE GENOMIC DNA]</scope>
    <source>
        <strain evidence="1 2">B712A</strain>
    </source>
</reference>
<dbReference type="RefSeq" id="WP_120848513.1">
    <property type="nucleotide sequence ID" value="NZ_QEGO01000005.1"/>
</dbReference>
<dbReference type="AlphaFoldDB" id="A0A496H7S5"/>
<evidence type="ECO:0000313" key="2">
    <source>
        <dbReference type="Proteomes" id="UP000267086"/>
    </source>
</evidence>
<sequence length="619" mass="71563">MLLDYDFLLLLNDESGNPTRYYYLLQDFEKDFVASKVAQNKARQFVKEIIGSEKASKTKNSTIEISNTKASAVKNETIGSGDLKKVCEKIKSGLPFGIISVFKPFKDAFYRDFNHNEQKLLIGAAKSGCIQSSADKLAQLKTRLIYWQDKSVKVDWDKPILIKDFFKGNNYLYRRLCFLLGKHFMDRFLKNNAKASVKDFISSKEFVAKYRYAPKQNTERAKKLQSYLEGKRDFIGFVQTLNSLKDNPQDPFLPSEETSFLVFANEPTIVFNLRDYLLVLAQIFNQQVICYCESKCPIELINASPGRDFNKTQDSFSDIKFSTPNQLEQSLNDLKNKLSAFFSKHHDKHNGMEFNEIAKTQIEALYMPHSSDGFDDFREHLEESIKSFIRAKKNRYGFPKIFDVADIEQEEREVIEWREKNRASKQSYKQNLQINKIANDLKRNKIVDKRTILSVIDADIERGFIPPKDLLKQLEKISTSLSKDIVIAIKQVEKLELSYALIDNIQHNTLDDTLDFTFIIGDSLSVQSLYVTFHLVIDMDRPMSEQFLNHIGKLGSFESRERALEWVRLSQTKLIIEVPREALKNAELSQIEEILTGCIFNGAYRLQNDLKGNRHGNFK</sequence>